<reference evidence="12 13" key="1">
    <citation type="submission" date="2016-10" db="EMBL/GenBank/DDBJ databases">
        <authorList>
            <person name="de Groot N.N."/>
        </authorList>
    </citation>
    <scope>NUCLEOTIDE SEQUENCE [LARGE SCALE GENOMIC DNA]</scope>
    <source>
        <strain evidence="12 13">DSM 3857</strain>
    </source>
</reference>
<dbReference type="InterPro" id="IPR018488">
    <property type="entry name" value="cNMP-bd_CS"/>
</dbReference>
<feature type="transmembrane region" description="Helical" evidence="10">
    <location>
        <begin position="171"/>
        <end position="192"/>
    </location>
</feature>
<evidence type="ECO:0000256" key="9">
    <source>
        <dbReference type="ARBA" id="ARBA00023201"/>
    </source>
</evidence>
<protein>
    <submittedName>
        <fullName evidence="12">Sodium/proton antiporter, CPA1 family</fullName>
    </submittedName>
</protein>
<dbReference type="Proteomes" id="UP000198761">
    <property type="component" value="Unassembled WGS sequence"/>
</dbReference>
<dbReference type="EMBL" id="FOCE01000003">
    <property type="protein sequence ID" value="SEN10052.1"/>
    <property type="molecule type" value="Genomic_DNA"/>
</dbReference>
<evidence type="ECO:0000256" key="8">
    <source>
        <dbReference type="ARBA" id="ARBA00023136"/>
    </source>
</evidence>
<evidence type="ECO:0000256" key="2">
    <source>
        <dbReference type="ARBA" id="ARBA00022448"/>
    </source>
</evidence>
<dbReference type="GO" id="GO:0005886">
    <property type="term" value="C:plasma membrane"/>
    <property type="evidence" value="ECO:0007669"/>
    <property type="project" value="UniProtKB-SubCell"/>
</dbReference>
<dbReference type="GO" id="GO:0098719">
    <property type="term" value="P:sodium ion import across plasma membrane"/>
    <property type="evidence" value="ECO:0007669"/>
    <property type="project" value="TreeGrafter"/>
</dbReference>
<evidence type="ECO:0000256" key="4">
    <source>
        <dbReference type="ARBA" id="ARBA00022692"/>
    </source>
</evidence>
<dbReference type="GO" id="GO:0051453">
    <property type="term" value="P:regulation of intracellular pH"/>
    <property type="evidence" value="ECO:0007669"/>
    <property type="project" value="TreeGrafter"/>
</dbReference>
<dbReference type="PROSITE" id="PS50042">
    <property type="entry name" value="CNMP_BINDING_3"/>
    <property type="match status" value="1"/>
</dbReference>
<dbReference type="InterPro" id="IPR000595">
    <property type="entry name" value="cNMP-bd_dom"/>
</dbReference>
<keyword evidence="3" id="KW-1003">Cell membrane</keyword>
<dbReference type="AlphaFoldDB" id="A0A1H8DS11"/>
<evidence type="ECO:0000256" key="5">
    <source>
        <dbReference type="ARBA" id="ARBA00022989"/>
    </source>
</evidence>
<dbReference type="GO" id="GO:0015385">
    <property type="term" value="F:sodium:proton antiporter activity"/>
    <property type="evidence" value="ECO:0007669"/>
    <property type="project" value="InterPro"/>
</dbReference>
<dbReference type="STRING" id="933059.SAMN04488103_103116"/>
<dbReference type="Pfam" id="PF00999">
    <property type="entry name" value="Na_H_Exchanger"/>
    <property type="match status" value="1"/>
</dbReference>
<feature type="transmembrane region" description="Helical" evidence="10">
    <location>
        <begin position="71"/>
        <end position="92"/>
    </location>
</feature>
<keyword evidence="8 10" id="KW-0472">Membrane</keyword>
<dbReference type="Pfam" id="PF00027">
    <property type="entry name" value="cNMP_binding"/>
    <property type="match status" value="1"/>
</dbReference>
<feature type="transmembrane region" description="Helical" evidence="10">
    <location>
        <begin position="363"/>
        <end position="382"/>
    </location>
</feature>
<evidence type="ECO:0000256" key="10">
    <source>
        <dbReference type="SAM" id="Phobius"/>
    </source>
</evidence>
<proteinExistence type="predicted"/>
<evidence type="ECO:0000256" key="6">
    <source>
        <dbReference type="ARBA" id="ARBA00023053"/>
    </source>
</evidence>
<dbReference type="InterPro" id="IPR006153">
    <property type="entry name" value="Cation/H_exchanger_TM"/>
</dbReference>
<accession>A0A1H8DS11</accession>
<dbReference type="InterPro" id="IPR014710">
    <property type="entry name" value="RmlC-like_jellyroll"/>
</dbReference>
<evidence type="ECO:0000259" key="11">
    <source>
        <dbReference type="PROSITE" id="PS50042"/>
    </source>
</evidence>
<keyword evidence="5 10" id="KW-1133">Transmembrane helix</keyword>
<feature type="transmembrane region" description="Helical" evidence="10">
    <location>
        <begin position="6"/>
        <end position="26"/>
    </location>
</feature>
<dbReference type="SUPFAM" id="SSF51206">
    <property type="entry name" value="cAMP-binding domain-like"/>
    <property type="match status" value="1"/>
</dbReference>
<gene>
    <name evidence="12" type="ORF">SAMN04488103_103116</name>
</gene>
<dbReference type="Gene3D" id="6.10.140.1330">
    <property type="match status" value="1"/>
</dbReference>
<keyword evidence="4 10" id="KW-0812">Transmembrane</keyword>
<keyword evidence="2" id="KW-0813">Transport</keyword>
<dbReference type="InterPro" id="IPR018422">
    <property type="entry name" value="Cation/H_exchanger_CPA1"/>
</dbReference>
<comment type="subcellular location">
    <subcellularLocation>
        <location evidence="1">Cell membrane</location>
        <topology evidence="1">Multi-pass membrane protein</topology>
    </subcellularLocation>
</comment>
<feature type="transmembrane region" description="Helical" evidence="10">
    <location>
        <begin position="247"/>
        <end position="273"/>
    </location>
</feature>
<dbReference type="PANTHER" id="PTHR10110:SF86">
    <property type="entry name" value="SODIUM_HYDROGEN EXCHANGER 7"/>
    <property type="match status" value="1"/>
</dbReference>
<organism evidence="12 13">
    <name type="scientific">Gemmobacter aquatilis</name>
    <dbReference type="NCBI Taxonomy" id="933059"/>
    <lineage>
        <taxon>Bacteria</taxon>
        <taxon>Pseudomonadati</taxon>
        <taxon>Pseudomonadota</taxon>
        <taxon>Alphaproteobacteria</taxon>
        <taxon>Rhodobacterales</taxon>
        <taxon>Paracoccaceae</taxon>
        <taxon>Gemmobacter</taxon>
    </lineage>
</organism>
<dbReference type="PANTHER" id="PTHR10110">
    <property type="entry name" value="SODIUM/HYDROGEN EXCHANGER"/>
    <property type="match status" value="1"/>
</dbReference>
<evidence type="ECO:0000256" key="1">
    <source>
        <dbReference type="ARBA" id="ARBA00004651"/>
    </source>
</evidence>
<feature type="transmembrane region" description="Helical" evidence="10">
    <location>
        <begin position="104"/>
        <end position="124"/>
    </location>
</feature>
<evidence type="ECO:0000256" key="7">
    <source>
        <dbReference type="ARBA" id="ARBA00023065"/>
    </source>
</evidence>
<feature type="transmembrane region" description="Helical" evidence="10">
    <location>
        <begin position="130"/>
        <end position="150"/>
    </location>
</feature>
<dbReference type="Gene3D" id="2.60.120.10">
    <property type="entry name" value="Jelly Rolls"/>
    <property type="match status" value="1"/>
</dbReference>
<evidence type="ECO:0000313" key="13">
    <source>
        <dbReference type="Proteomes" id="UP000198761"/>
    </source>
</evidence>
<keyword evidence="9" id="KW-0739">Sodium transport</keyword>
<dbReference type="InterPro" id="IPR018490">
    <property type="entry name" value="cNMP-bd_dom_sf"/>
</dbReference>
<keyword evidence="7" id="KW-0406">Ion transport</keyword>
<feature type="transmembrane region" description="Helical" evidence="10">
    <location>
        <begin position="321"/>
        <end position="343"/>
    </location>
</feature>
<dbReference type="CDD" id="cd00038">
    <property type="entry name" value="CAP_ED"/>
    <property type="match status" value="1"/>
</dbReference>
<feature type="transmembrane region" description="Helical" evidence="10">
    <location>
        <begin position="212"/>
        <end position="235"/>
    </location>
</feature>
<evidence type="ECO:0000313" key="12">
    <source>
        <dbReference type="EMBL" id="SEN10052.1"/>
    </source>
</evidence>
<dbReference type="PROSITE" id="PS00888">
    <property type="entry name" value="CNMP_BINDING_1"/>
    <property type="match status" value="1"/>
</dbReference>
<dbReference type="SMART" id="SM00100">
    <property type="entry name" value="cNMP"/>
    <property type="match status" value="1"/>
</dbReference>
<feature type="transmembrane region" description="Helical" evidence="10">
    <location>
        <begin position="293"/>
        <end position="309"/>
    </location>
</feature>
<dbReference type="GO" id="GO:0015386">
    <property type="term" value="F:potassium:proton antiporter activity"/>
    <property type="evidence" value="ECO:0007669"/>
    <property type="project" value="TreeGrafter"/>
</dbReference>
<name>A0A1H8DS11_9RHOB</name>
<feature type="domain" description="Cyclic nucleotide-binding" evidence="11">
    <location>
        <begin position="709"/>
        <end position="823"/>
    </location>
</feature>
<keyword evidence="13" id="KW-1185">Reference proteome</keyword>
<keyword evidence="6" id="KW-0915">Sodium</keyword>
<feature type="transmembrane region" description="Helical" evidence="10">
    <location>
        <begin position="33"/>
        <end position="51"/>
    </location>
</feature>
<feature type="transmembrane region" description="Helical" evidence="10">
    <location>
        <begin position="394"/>
        <end position="417"/>
    </location>
</feature>
<evidence type="ECO:0000256" key="3">
    <source>
        <dbReference type="ARBA" id="ARBA00022475"/>
    </source>
</evidence>
<sequence length="843" mass="92000">MEMDIVLFVTAAALLFILIAIAEPVAERLRLPYSVVLAVAGAALGVAAVVVRSTMGDSLSEDLQTLLSLPIRSAVFLHVFLPTLVFQVALGLDLRRMLDDWVPILAMAVAAVLVATLFVGGALAPFSEMGLLACFLLGAIVSTTDPSAVVSIFRGLATPQRLARIVEGESLLNDAAAIALFGFFLTFVMAGVPNPTLQDAFIGLPSTIAGGVLTGWIVARLALLAMVMLAAFPLAQLSLSIAVPYGVYLLADHVLGASGVVAVVVAGMTLNWVGPGKLAPATWTNLREVWELLAHWAGALIFVLASLLIPRLMQNARLSDIFLVAVVIVAAFAARMVMLWGVLPLLSALKLSPRVERPYRIAILWGGLRGAVTLALALAVTENYRVPLDVQREVGILATGFTLFTLFAQGTTLGWVIRRLGLTRLAPLDLALSRQVIAVALQNVREEVAEAVKDHALSHDIVRAEAKVFGQRLDQAVALADEGKGIREKDRITLGLLALAGHEHDLVLEAFREQQISSGRAEQMLTDVGRLVEATRLGGRHGYRRGAIRSLGYGRFYRVAVTLHNRLRLSRPLSVMTANRFEILLNQRLILADLHAHIDGKIRRIHGRRVAEILHQVLAVRENEVEQAVEGLRLQYPGYAEEMQRRFIRRLALRIEEREYDTLLADGLIGKELHVTLRQSLAGARRRLEQRPKLDLAVQKSEMLRQMPALAGLDAGQLRMVQRRISTVYAQPGEVLIRKGDPARHVFFLASGAVEVEFAGQLQRLGRGELFGQLGILTRRPRRAQVTAITHCTLLRLDEQRFLDLLQGNETLRRAVEESTARRGLMEAAAKGKPSDQPAAVSG</sequence>